<feature type="region of interest" description="Disordered" evidence="1">
    <location>
        <begin position="543"/>
        <end position="593"/>
    </location>
</feature>
<evidence type="ECO:0000313" key="2">
    <source>
        <dbReference type="EMBL" id="KAK7573754.1"/>
    </source>
</evidence>
<name>A0AAN9T5X7_9HEMI</name>
<feature type="compositionally biased region" description="Basic and acidic residues" evidence="1">
    <location>
        <begin position="151"/>
        <end position="175"/>
    </location>
</feature>
<dbReference type="Proteomes" id="UP001367676">
    <property type="component" value="Unassembled WGS sequence"/>
</dbReference>
<proteinExistence type="predicted"/>
<feature type="region of interest" description="Disordered" evidence="1">
    <location>
        <begin position="458"/>
        <end position="492"/>
    </location>
</feature>
<comment type="caution">
    <text evidence="2">The sequence shown here is derived from an EMBL/GenBank/DDBJ whole genome shotgun (WGS) entry which is preliminary data.</text>
</comment>
<organism evidence="2 3">
    <name type="scientific">Parthenolecanium corni</name>
    <dbReference type="NCBI Taxonomy" id="536013"/>
    <lineage>
        <taxon>Eukaryota</taxon>
        <taxon>Metazoa</taxon>
        <taxon>Ecdysozoa</taxon>
        <taxon>Arthropoda</taxon>
        <taxon>Hexapoda</taxon>
        <taxon>Insecta</taxon>
        <taxon>Pterygota</taxon>
        <taxon>Neoptera</taxon>
        <taxon>Paraneoptera</taxon>
        <taxon>Hemiptera</taxon>
        <taxon>Sternorrhyncha</taxon>
        <taxon>Coccoidea</taxon>
        <taxon>Coccidae</taxon>
        <taxon>Parthenolecanium</taxon>
    </lineage>
</organism>
<dbReference type="AlphaFoldDB" id="A0AAN9T5X7"/>
<accession>A0AAN9T5X7</accession>
<sequence length="611" mass="68259">MGLQIRLLFTDSKEKLNVVVEDVDKNTKKCKRTMLDIMVDIQASNANNVSDIDELSKDELNSQNSYGWNSIDDVLGEELGLEISTITGNARTLNAASKETNKPDEEMIETTVMEEDTIINATYDFENNDTEKTQNDSVIIKEPSTPSSCSKNEDPLAAKNKDQKTPSSCSKKEDALTLSSSLKNKNQMTPSAGSKNEKHLTASSSSKIADQTTPSSCSKNEDSLTLSSSLKNKHQSTLSPNSRIKDPSTPSTSATSSKKNILGNSKSPKDIAVKSNAHEKKGRNAQSDDCEILIVGEDEMDFDDYEEIDSWHLGDNTSSNASETIVDLTDHENVDPISTPRSDSVRSCGSVSVLFDGSFVAVRRARSNPPENLVKSIDDEDYETRSDDGFRRAPQVVDLTSEFYASNKDHVANQENALRALGQKINMRSGIEAPPKLNNGLPYRKRCSSVIHESDIKFSRASRSPGLRERNRNSESADRSRSRVRSLNEMPSLTCGPAGFRLNDDFSIRETEWPKEEGMTDDLRYSNAVPNLCGQEMRRYNFSPRRGSRRNRGSLMARNNRFHPKTRGKRFSKRFGQNHISPLRRENSTRTIQPTQVRGEVWLDMKQNEES</sequence>
<evidence type="ECO:0000313" key="3">
    <source>
        <dbReference type="Proteomes" id="UP001367676"/>
    </source>
</evidence>
<reference evidence="2 3" key="1">
    <citation type="submission" date="2024-03" db="EMBL/GenBank/DDBJ databases">
        <title>Adaptation during the transition from Ophiocordyceps entomopathogen to insect associate is accompanied by gene loss and intensified selection.</title>
        <authorList>
            <person name="Ward C.M."/>
            <person name="Onetto C.A."/>
            <person name="Borneman A.R."/>
        </authorList>
    </citation>
    <scope>NUCLEOTIDE SEQUENCE [LARGE SCALE GENOMIC DNA]</scope>
    <source>
        <strain evidence="2">AWRI1</strain>
        <tissue evidence="2">Single Adult Female</tissue>
    </source>
</reference>
<feature type="compositionally biased region" description="Polar residues" evidence="1">
    <location>
        <begin position="177"/>
        <end position="194"/>
    </location>
</feature>
<feature type="compositionally biased region" description="Low complexity" evidence="1">
    <location>
        <begin position="247"/>
        <end position="257"/>
    </location>
</feature>
<gene>
    <name evidence="2" type="ORF">V9T40_010945</name>
</gene>
<feature type="compositionally biased region" description="Polar residues" evidence="1">
    <location>
        <begin position="201"/>
        <end position="242"/>
    </location>
</feature>
<protein>
    <submittedName>
        <fullName evidence="2">Uncharacterized protein</fullName>
    </submittedName>
</protein>
<evidence type="ECO:0000256" key="1">
    <source>
        <dbReference type="SAM" id="MobiDB-lite"/>
    </source>
</evidence>
<feature type="compositionally biased region" description="Basic residues" evidence="1">
    <location>
        <begin position="560"/>
        <end position="573"/>
    </location>
</feature>
<dbReference type="EMBL" id="JBBCAQ010000037">
    <property type="protein sequence ID" value="KAK7573754.1"/>
    <property type="molecule type" value="Genomic_DNA"/>
</dbReference>
<feature type="compositionally biased region" description="Basic and acidic residues" evidence="1">
    <location>
        <begin position="466"/>
        <end position="481"/>
    </location>
</feature>
<keyword evidence="3" id="KW-1185">Reference proteome</keyword>
<feature type="region of interest" description="Disordered" evidence="1">
    <location>
        <begin position="123"/>
        <end position="270"/>
    </location>
</feature>